<keyword evidence="1" id="KW-0175">Coiled coil</keyword>
<dbReference type="HOGENOM" id="CLU_1074009_0_0_1"/>
<proteinExistence type="predicted"/>
<feature type="coiled-coil region" evidence="1">
    <location>
        <begin position="155"/>
        <end position="182"/>
    </location>
</feature>
<name>A0A0B2UDC1_9MICR</name>
<sequence>MVVRRKRIKKGEECKENWDEYSIVNEGDWSSAVTKSMSELAWKSFDEEEMMPKGDLDTKGVMDEVKEAEDGESFQKRLIDGLKESVARNIIKVDREEDRCKSNEEPLNISKQRYEEYVKKKNEHKDSLCSKTDRMDKCNYEETYTRTESDLRMIIKNQQEELNKREAIINSLNRKVSELTSNMEIEGKKYALQCICRGEELLKAIENDIECEKQMLVKRINEGVENSKVLQKKVEDLKKIVNELVKKIKKKRNLSEQEE</sequence>
<dbReference type="EMBL" id="JOKQ01000010">
    <property type="protein sequence ID" value="KHN69071.1"/>
    <property type="molecule type" value="Genomic_DNA"/>
</dbReference>
<evidence type="ECO:0000256" key="1">
    <source>
        <dbReference type="SAM" id="Coils"/>
    </source>
</evidence>
<gene>
    <name evidence="2" type="ORF">M896_100550</name>
</gene>
<accession>A0A0B2UDC1</accession>
<dbReference type="OrthoDB" id="2195087at2759"/>
<keyword evidence="3" id="KW-1185">Reference proteome</keyword>
<organism evidence="2 3">
    <name type="scientific">Ordospora colligata OC4</name>
    <dbReference type="NCBI Taxonomy" id="1354746"/>
    <lineage>
        <taxon>Eukaryota</taxon>
        <taxon>Fungi</taxon>
        <taxon>Fungi incertae sedis</taxon>
        <taxon>Microsporidia</taxon>
        <taxon>Ordosporidae</taxon>
        <taxon>Ordospora</taxon>
    </lineage>
</organism>
<dbReference type="GeneID" id="26262465"/>
<evidence type="ECO:0000313" key="3">
    <source>
        <dbReference type="Proteomes" id="UP000031056"/>
    </source>
</evidence>
<dbReference type="Proteomes" id="UP000031056">
    <property type="component" value="Unassembled WGS sequence"/>
</dbReference>
<comment type="caution">
    <text evidence="2">The sequence shown here is derived from an EMBL/GenBank/DDBJ whole genome shotgun (WGS) entry which is preliminary data.</text>
</comment>
<reference evidence="2 3" key="1">
    <citation type="journal article" date="2014" name="MBio">
        <title>The Ordospora colligata genome; evolution of extreme reduction in microsporidia and host-to-parasite horizontal gene transfer.</title>
        <authorList>
            <person name="Pombert J.-F."/>
            <person name="Haag K.L."/>
            <person name="Beidas S."/>
            <person name="Ebert D."/>
            <person name="Keeling P.J."/>
        </authorList>
    </citation>
    <scope>NUCLEOTIDE SEQUENCE [LARGE SCALE GENOMIC DNA]</scope>
    <source>
        <strain evidence="2 3">OC4</strain>
    </source>
</reference>
<dbReference type="InParanoid" id="A0A0B2UDC1"/>
<evidence type="ECO:0000313" key="2">
    <source>
        <dbReference type="EMBL" id="KHN69071.1"/>
    </source>
</evidence>
<protein>
    <submittedName>
        <fullName evidence="2">Uncharacterized protein</fullName>
    </submittedName>
</protein>
<dbReference type="RefSeq" id="XP_014563113.1">
    <property type="nucleotide sequence ID" value="XM_014707627.1"/>
</dbReference>
<dbReference type="VEuPathDB" id="MicrosporidiaDB:M896_100550"/>
<feature type="coiled-coil region" evidence="1">
    <location>
        <begin position="227"/>
        <end position="257"/>
    </location>
</feature>
<dbReference type="AlphaFoldDB" id="A0A0B2UDC1"/>